<dbReference type="CDD" id="cd04647">
    <property type="entry name" value="LbH_MAT_like"/>
    <property type="match status" value="1"/>
</dbReference>
<dbReference type="InterPro" id="IPR018357">
    <property type="entry name" value="Hexapep_transf_CS"/>
</dbReference>
<evidence type="ECO:0000313" key="4">
    <source>
        <dbReference type="EMBL" id="SHJ70772.1"/>
    </source>
</evidence>
<organism evidence="4 5">
    <name type="scientific">Maribacter aquivivus</name>
    <dbReference type="NCBI Taxonomy" id="228958"/>
    <lineage>
        <taxon>Bacteria</taxon>
        <taxon>Pseudomonadati</taxon>
        <taxon>Bacteroidota</taxon>
        <taxon>Flavobacteriia</taxon>
        <taxon>Flavobacteriales</taxon>
        <taxon>Flavobacteriaceae</taxon>
        <taxon>Maribacter</taxon>
    </lineage>
</organism>
<keyword evidence="5" id="KW-1185">Reference proteome</keyword>
<reference evidence="5" key="1">
    <citation type="submission" date="2016-11" db="EMBL/GenBank/DDBJ databases">
        <authorList>
            <person name="Varghese N."/>
            <person name="Submissions S."/>
        </authorList>
    </citation>
    <scope>NUCLEOTIDE SEQUENCE [LARGE SCALE GENOMIC DNA]</scope>
    <source>
        <strain evidence="5">DSM 16478</strain>
    </source>
</reference>
<evidence type="ECO:0000313" key="5">
    <source>
        <dbReference type="Proteomes" id="UP000184314"/>
    </source>
</evidence>
<evidence type="ECO:0000256" key="1">
    <source>
        <dbReference type="ARBA" id="ARBA00022679"/>
    </source>
</evidence>
<protein>
    <submittedName>
        <fullName evidence="4">Hexapeptide repeat of succinyl-transferase</fullName>
    </submittedName>
</protein>
<keyword evidence="1 4" id="KW-0808">Transferase</keyword>
<dbReference type="GO" id="GO:0016746">
    <property type="term" value="F:acyltransferase activity"/>
    <property type="evidence" value="ECO:0007669"/>
    <property type="project" value="UniProtKB-KW"/>
</dbReference>
<dbReference type="Gene3D" id="2.160.10.10">
    <property type="entry name" value="Hexapeptide repeat proteins"/>
    <property type="match status" value="1"/>
</dbReference>
<keyword evidence="2" id="KW-0677">Repeat</keyword>
<dbReference type="Pfam" id="PF14602">
    <property type="entry name" value="Hexapep_2"/>
    <property type="match status" value="2"/>
</dbReference>
<accession>A0A1M6LHU4</accession>
<dbReference type="EMBL" id="FQZX01000001">
    <property type="protein sequence ID" value="SHJ70772.1"/>
    <property type="molecule type" value="Genomic_DNA"/>
</dbReference>
<dbReference type="OrthoDB" id="9814490at2"/>
<keyword evidence="3" id="KW-0012">Acyltransferase</keyword>
<dbReference type="InterPro" id="IPR051159">
    <property type="entry name" value="Hexapeptide_acetyltransf"/>
</dbReference>
<dbReference type="SUPFAM" id="SSF51161">
    <property type="entry name" value="Trimeric LpxA-like enzymes"/>
    <property type="match status" value="1"/>
</dbReference>
<dbReference type="InterPro" id="IPR011004">
    <property type="entry name" value="Trimer_LpxA-like_sf"/>
</dbReference>
<proteinExistence type="predicted"/>
<gene>
    <name evidence="4" type="ORF">SAMN04488007_1167</name>
</gene>
<dbReference type="RefSeq" id="WP_073242067.1">
    <property type="nucleotide sequence ID" value="NZ_FQZX01000001.1"/>
</dbReference>
<dbReference type="PANTHER" id="PTHR23416">
    <property type="entry name" value="SIALIC ACID SYNTHASE-RELATED"/>
    <property type="match status" value="1"/>
</dbReference>
<dbReference type="InterPro" id="IPR001451">
    <property type="entry name" value="Hexapep"/>
</dbReference>
<sequence length="192" mass="21168">MLKKFLIKYFIFRNKILFKKKGISHGKHLMVMGPIQLLVMGELKVGNHFNMISGIMTNALGRNLKSTLRVDLGAKIIIGDNVGMSCVSIWSKEEIIIGDNVKLGANVIVFDSDMHSLDYQLRRDISTDGINSKSSPIVIEDDVFIGANSIITKGVKIGRQAIIAAGSVVVKSIPERQTWGGNPARFIKENTK</sequence>
<dbReference type="Proteomes" id="UP000184314">
    <property type="component" value="Unassembled WGS sequence"/>
</dbReference>
<dbReference type="STRING" id="228958.SAMN04488007_1167"/>
<name>A0A1M6LHU4_9FLAO</name>
<evidence type="ECO:0000256" key="2">
    <source>
        <dbReference type="ARBA" id="ARBA00022737"/>
    </source>
</evidence>
<dbReference type="AlphaFoldDB" id="A0A1M6LHU4"/>
<evidence type="ECO:0000256" key="3">
    <source>
        <dbReference type="ARBA" id="ARBA00023315"/>
    </source>
</evidence>
<dbReference type="PROSITE" id="PS00101">
    <property type="entry name" value="HEXAPEP_TRANSFERASES"/>
    <property type="match status" value="1"/>
</dbReference>